<organism evidence="1 2">
    <name type="scientific">Jejuia spongiicola</name>
    <dbReference type="NCBI Taxonomy" id="2942207"/>
    <lineage>
        <taxon>Bacteria</taxon>
        <taxon>Pseudomonadati</taxon>
        <taxon>Bacteroidota</taxon>
        <taxon>Flavobacteriia</taxon>
        <taxon>Flavobacteriales</taxon>
        <taxon>Flavobacteriaceae</taxon>
        <taxon>Jejuia</taxon>
    </lineage>
</organism>
<dbReference type="Pfam" id="PF13578">
    <property type="entry name" value="Methyltransf_24"/>
    <property type="match status" value="1"/>
</dbReference>
<dbReference type="GO" id="GO:0008168">
    <property type="term" value="F:methyltransferase activity"/>
    <property type="evidence" value="ECO:0007669"/>
    <property type="project" value="UniProtKB-KW"/>
</dbReference>
<reference evidence="1" key="1">
    <citation type="submission" date="2022-05" db="EMBL/GenBank/DDBJ databases">
        <authorList>
            <person name="Park J.-S."/>
        </authorList>
    </citation>
    <scope>NUCLEOTIDE SEQUENCE</scope>
    <source>
        <strain evidence="1">2012CJ34-3</strain>
    </source>
</reference>
<evidence type="ECO:0000313" key="2">
    <source>
        <dbReference type="Proteomes" id="UP001165381"/>
    </source>
</evidence>
<dbReference type="EMBL" id="JAMFLZ010000002">
    <property type="protein sequence ID" value="MCL6294747.1"/>
    <property type="molecule type" value="Genomic_DNA"/>
</dbReference>
<keyword evidence="1" id="KW-0808">Transferase</keyword>
<keyword evidence="1" id="KW-0489">Methyltransferase</keyword>
<proteinExistence type="predicted"/>
<evidence type="ECO:0000313" key="1">
    <source>
        <dbReference type="EMBL" id="MCL6294747.1"/>
    </source>
</evidence>
<dbReference type="Gene3D" id="3.40.50.150">
    <property type="entry name" value="Vaccinia Virus protein VP39"/>
    <property type="match status" value="1"/>
</dbReference>
<keyword evidence="2" id="KW-1185">Reference proteome</keyword>
<dbReference type="SUPFAM" id="SSF53335">
    <property type="entry name" value="S-adenosyl-L-methionine-dependent methyltransferases"/>
    <property type="match status" value="1"/>
</dbReference>
<dbReference type="InterPro" id="IPR029063">
    <property type="entry name" value="SAM-dependent_MTases_sf"/>
</dbReference>
<accession>A0ABT0QCN5</accession>
<dbReference type="Proteomes" id="UP001165381">
    <property type="component" value="Unassembled WGS sequence"/>
</dbReference>
<dbReference type="RefSeq" id="WP_249972564.1">
    <property type="nucleotide sequence ID" value="NZ_JAMFLZ010000002.1"/>
</dbReference>
<protein>
    <submittedName>
        <fullName evidence="1">Class I SAM-dependent methyltransferase</fullName>
    </submittedName>
</protein>
<sequence>MFLKIIIAVILLAVLIHYSIKFAKHKSLYPFMPFKYNFRRRRITFSKTLKLLDQRNAKVIIETGTSREGLKATKGDGAATIVFGKWAKQNGAQMHSVDISEDSVKGSQSEVDNQNLNDAVTVYLNDSLEFLKTFNQSVDFLYLDSYDYSKTDKDIQTRSQEHHLKEFKIIEDKLHENSIVLIDDCGLPGGGKGKTVIEYMLKKNWKVLIDAYQVLLVKEESIT</sequence>
<comment type="caution">
    <text evidence="1">The sequence shown here is derived from an EMBL/GenBank/DDBJ whole genome shotgun (WGS) entry which is preliminary data.</text>
</comment>
<dbReference type="CDD" id="cd02440">
    <property type="entry name" value="AdoMet_MTases"/>
    <property type="match status" value="1"/>
</dbReference>
<name>A0ABT0QCN5_9FLAO</name>
<dbReference type="GO" id="GO:0032259">
    <property type="term" value="P:methylation"/>
    <property type="evidence" value="ECO:0007669"/>
    <property type="project" value="UniProtKB-KW"/>
</dbReference>
<gene>
    <name evidence="1" type="ORF">M3P09_07055</name>
</gene>